<accession>A0A956NJS2</accession>
<dbReference type="EMBL" id="JAGQHS010000174">
    <property type="protein sequence ID" value="MCA9758445.1"/>
    <property type="molecule type" value="Genomic_DNA"/>
</dbReference>
<reference evidence="2" key="2">
    <citation type="journal article" date="2021" name="Microbiome">
        <title>Successional dynamics and alternative stable states in a saline activated sludge microbial community over 9 years.</title>
        <authorList>
            <person name="Wang Y."/>
            <person name="Ye J."/>
            <person name="Ju F."/>
            <person name="Liu L."/>
            <person name="Boyd J.A."/>
            <person name="Deng Y."/>
            <person name="Parks D.H."/>
            <person name="Jiang X."/>
            <person name="Yin X."/>
            <person name="Woodcroft B.J."/>
            <person name="Tyson G.W."/>
            <person name="Hugenholtz P."/>
            <person name="Polz M.F."/>
            <person name="Zhang T."/>
        </authorList>
    </citation>
    <scope>NUCLEOTIDE SEQUENCE</scope>
    <source>
        <strain evidence="2">HKST-UBA02</strain>
    </source>
</reference>
<organism evidence="2 3">
    <name type="scientific">Eiseniibacteriota bacterium</name>
    <dbReference type="NCBI Taxonomy" id="2212470"/>
    <lineage>
        <taxon>Bacteria</taxon>
        <taxon>Candidatus Eiseniibacteriota</taxon>
    </lineage>
</organism>
<evidence type="ECO:0000313" key="3">
    <source>
        <dbReference type="Proteomes" id="UP000739538"/>
    </source>
</evidence>
<comment type="caution">
    <text evidence="2">The sequence shown here is derived from an EMBL/GenBank/DDBJ whole genome shotgun (WGS) entry which is preliminary data.</text>
</comment>
<feature type="region of interest" description="Disordered" evidence="1">
    <location>
        <begin position="205"/>
        <end position="260"/>
    </location>
</feature>
<dbReference type="AlphaFoldDB" id="A0A956NJS2"/>
<name>A0A956NJS2_UNCEI</name>
<reference evidence="2" key="1">
    <citation type="submission" date="2020-04" db="EMBL/GenBank/DDBJ databases">
        <authorList>
            <person name="Zhang T."/>
        </authorList>
    </citation>
    <scope>NUCLEOTIDE SEQUENCE</scope>
    <source>
        <strain evidence="2">HKST-UBA02</strain>
    </source>
</reference>
<protein>
    <submittedName>
        <fullName evidence="2">Uncharacterized protein</fullName>
    </submittedName>
</protein>
<feature type="compositionally biased region" description="Acidic residues" evidence="1">
    <location>
        <begin position="213"/>
        <end position="229"/>
    </location>
</feature>
<dbReference type="Proteomes" id="UP000739538">
    <property type="component" value="Unassembled WGS sequence"/>
</dbReference>
<proteinExistence type="predicted"/>
<evidence type="ECO:0000313" key="2">
    <source>
        <dbReference type="EMBL" id="MCA9758445.1"/>
    </source>
</evidence>
<sequence length="305" mass="34034">MRMPHVNLSPVTLVETFGFYLLIRLQAVAELAHVLEFFTGVRQPMIDAIEAYKAAVMARRAAVAVRDHENDRMDQQIRILAFTILGVVNNNRSAPIFRHYFPQGFSEVLRTPVAEQRRRAVVLLEKLAAERDETVKSRLEPFREQLTAFESSLDGVEKALDEEARHRANREAAKMEWLDGYRKTHQMLQDHYSNDPRKADEFFRSARVSQSASDDDESDIESQLEDESDLVGQRGDQSESGLIDRTGDDLGNGGDAEAEEQVVANGPAATKAASSAGVGIVPATVRTRADGAMSLVRDDEEDYVV</sequence>
<evidence type="ECO:0000256" key="1">
    <source>
        <dbReference type="SAM" id="MobiDB-lite"/>
    </source>
</evidence>
<gene>
    <name evidence="2" type="ORF">KDA27_21795</name>
</gene>